<proteinExistence type="predicted"/>
<gene>
    <name evidence="3" type="ORF">TRFO_39236</name>
</gene>
<organism evidence="3 4">
    <name type="scientific">Tritrichomonas foetus</name>
    <dbReference type="NCBI Taxonomy" id="1144522"/>
    <lineage>
        <taxon>Eukaryota</taxon>
        <taxon>Metamonada</taxon>
        <taxon>Parabasalia</taxon>
        <taxon>Tritrichomonadida</taxon>
        <taxon>Tritrichomonadidae</taxon>
        <taxon>Tritrichomonas</taxon>
    </lineage>
</organism>
<dbReference type="OrthoDB" id="256303at2759"/>
<evidence type="ECO:0000313" key="3">
    <source>
        <dbReference type="EMBL" id="OHS94567.1"/>
    </source>
</evidence>
<keyword evidence="4" id="KW-1185">Reference proteome</keyword>
<evidence type="ECO:0000313" key="4">
    <source>
        <dbReference type="Proteomes" id="UP000179807"/>
    </source>
</evidence>
<evidence type="ECO:0008006" key="5">
    <source>
        <dbReference type="Google" id="ProtNLM"/>
    </source>
</evidence>
<reference evidence="3" key="1">
    <citation type="submission" date="2016-10" db="EMBL/GenBank/DDBJ databases">
        <authorList>
            <person name="Benchimol M."/>
            <person name="Almeida L.G."/>
            <person name="Vasconcelos A.T."/>
            <person name="Perreira-Neves A."/>
            <person name="Rosa I.A."/>
            <person name="Tasca T."/>
            <person name="Bogo M.R."/>
            <person name="de Souza W."/>
        </authorList>
    </citation>
    <scope>NUCLEOTIDE SEQUENCE [LARGE SCALE GENOMIC DNA]</scope>
    <source>
        <strain evidence="3">K</strain>
    </source>
</reference>
<dbReference type="Proteomes" id="UP000179807">
    <property type="component" value="Unassembled WGS sequence"/>
</dbReference>
<dbReference type="GeneID" id="94847224"/>
<name>A0A1J4J8K1_9EUKA</name>
<protein>
    <recommendedName>
        <fullName evidence="5">mRNA export factor</fullName>
    </recommendedName>
</protein>
<evidence type="ECO:0000256" key="1">
    <source>
        <dbReference type="ARBA" id="ARBA00022574"/>
    </source>
</evidence>
<accession>A0A1J4J8K1</accession>
<dbReference type="Gene3D" id="2.130.10.10">
    <property type="entry name" value="YVTN repeat-like/Quinoprotein amine dehydrogenase"/>
    <property type="match status" value="1"/>
</dbReference>
<dbReference type="VEuPathDB" id="TrichDB:TRFO_39236"/>
<keyword evidence="2" id="KW-0677">Repeat</keyword>
<dbReference type="EMBL" id="MLAK01001307">
    <property type="protein sequence ID" value="OHS94567.1"/>
    <property type="molecule type" value="Genomic_DNA"/>
</dbReference>
<evidence type="ECO:0000256" key="2">
    <source>
        <dbReference type="ARBA" id="ARBA00022737"/>
    </source>
</evidence>
<dbReference type="InterPro" id="IPR001680">
    <property type="entry name" value="WD40_rpt"/>
</dbReference>
<dbReference type="Pfam" id="PF00400">
    <property type="entry name" value="WD40"/>
    <property type="match status" value="1"/>
</dbReference>
<dbReference type="PANTHER" id="PTHR10971">
    <property type="entry name" value="MRNA EXPORT FACTOR AND BUB3"/>
    <property type="match status" value="1"/>
</dbReference>
<dbReference type="InterPro" id="IPR015943">
    <property type="entry name" value="WD40/YVTN_repeat-like_dom_sf"/>
</dbReference>
<dbReference type="AlphaFoldDB" id="A0A1J4J8K1"/>
<keyword evidence="1" id="KW-0853">WD repeat</keyword>
<dbReference type="SUPFAM" id="SSF50978">
    <property type="entry name" value="WD40 repeat-like"/>
    <property type="match status" value="1"/>
</dbReference>
<dbReference type="RefSeq" id="XP_068347704.1">
    <property type="nucleotide sequence ID" value="XM_068512520.1"/>
</dbReference>
<sequence length="332" mass="35795">MNPGQSIKFDNIPSDTISEIAFNNNLQNPLVCASSWDNSLTLWRLVPQGNNIPQVQYLTKINHTTAKDAILRCTFNPDNSIFYGTASGMVMQLKNGENNPTSIGKHSGIISGVHWCQNQSLLVTGSLYDFKLNFWDIRDTSKPANTIDLPAKCCALDTAGDSVVVATYATEPKVHMVDMKQTTKSLSAKSTQLNSIITSIAISPDGKGYVASSVNGAIETNLLGTGGKIIPVHRAGDEVYSSNCVAVSNLPNKNIFMSGGSNGIIEFFNKDKGVKTTEKPMTTAKVPITALAIMPGKNFYACATGNDWSRGADEKSPPMEMTLRMWSAKDSG</sequence>
<dbReference type="SMART" id="SM00320">
    <property type="entry name" value="WD40"/>
    <property type="match status" value="3"/>
</dbReference>
<comment type="caution">
    <text evidence="3">The sequence shown here is derived from an EMBL/GenBank/DDBJ whole genome shotgun (WGS) entry which is preliminary data.</text>
</comment>
<dbReference type="InterPro" id="IPR036322">
    <property type="entry name" value="WD40_repeat_dom_sf"/>
</dbReference>